<keyword evidence="3 6" id="KW-0732">Signal</keyword>
<evidence type="ECO:0000256" key="3">
    <source>
        <dbReference type="ARBA" id="ARBA00022729"/>
    </source>
</evidence>
<evidence type="ECO:0000256" key="1">
    <source>
        <dbReference type="ARBA" id="ARBA00004442"/>
    </source>
</evidence>
<sequence length="269" mass="30458">MVLVMRYLLACLLLVSGLVLAEQNSPETDFHWQIDIGAVLSYEQGLVKSIEEYDQQLTIHGVISGGLYYKRFFIETNPVNRRSTTIGYTLHEDDKNVVNLVAESLFERISEGAQERGNLLDGIDKRRNSMEVGFEYYRTIGRAELKLSLLHDALSNHDGLYGSIDWGIPIYRAGYLFAPSLFVEFLDSNITDYYFGVDSHEASAQLPEYRASSAWRGGIQLYAERPINEQWSAISFARYAKVSNEISDSPIVAGRDETYSIHAGVLWSF</sequence>
<dbReference type="EMBL" id="BMDX01000029">
    <property type="protein sequence ID" value="GGA89744.1"/>
    <property type="molecule type" value="Genomic_DNA"/>
</dbReference>
<evidence type="ECO:0000256" key="5">
    <source>
        <dbReference type="ARBA" id="ARBA00023237"/>
    </source>
</evidence>
<dbReference type="PANTHER" id="PTHR38776">
    <property type="entry name" value="MLTA-INTERACTING PROTEIN-RELATED"/>
    <property type="match status" value="1"/>
</dbReference>
<dbReference type="Proteomes" id="UP000619743">
    <property type="component" value="Unassembled WGS sequence"/>
</dbReference>
<protein>
    <submittedName>
        <fullName evidence="7">Membrane protein</fullName>
    </submittedName>
</protein>
<comment type="subcellular location">
    <subcellularLocation>
        <location evidence="1">Cell outer membrane</location>
    </subcellularLocation>
</comment>
<organism evidence="7 8">
    <name type="scientific">Neiella marina</name>
    <dbReference type="NCBI Taxonomy" id="508461"/>
    <lineage>
        <taxon>Bacteria</taxon>
        <taxon>Pseudomonadati</taxon>
        <taxon>Pseudomonadota</taxon>
        <taxon>Gammaproteobacteria</taxon>
        <taxon>Alteromonadales</taxon>
        <taxon>Echinimonadaceae</taxon>
        <taxon>Neiella</taxon>
    </lineage>
</organism>
<evidence type="ECO:0000313" key="7">
    <source>
        <dbReference type="EMBL" id="GGA89744.1"/>
    </source>
</evidence>
<dbReference type="Pfam" id="PF06629">
    <property type="entry name" value="MipA"/>
    <property type="match status" value="1"/>
</dbReference>
<keyword evidence="8" id="KW-1185">Reference proteome</keyword>
<dbReference type="PANTHER" id="PTHR38776:SF1">
    <property type="entry name" value="MLTA-INTERACTING PROTEIN-RELATED"/>
    <property type="match status" value="1"/>
</dbReference>
<dbReference type="AlphaFoldDB" id="A0A8J2UA45"/>
<evidence type="ECO:0000313" key="8">
    <source>
        <dbReference type="Proteomes" id="UP000619743"/>
    </source>
</evidence>
<gene>
    <name evidence="7" type="ORF">GCM10011369_34900</name>
</gene>
<keyword evidence="4" id="KW-0472">Membrane</keyword>
<dbReference type="GO" id="GO:0009279">
    <property type="term" value="C:cell outer membrane"/>
    <property type="evidence" value="ECO:0007669"/>
    <property type="project" value="UniProtKB-SubCell"/>
</dbReference>
<dbReference type="InterPro" id="IPR010583">
    <property type="entry name" value="MipA"/>
</dbReference>
<feature type="signal peptide" evidence="6">
    <location>
        <begin position="1"/>
        <end position="21"/>
    </location>
</feature>
<evidence type="ECO:0000256" key="6">
    <source>
        <dbReference type="SAM" id="SignalP"/>
    </source>
</evidence>
<proteinExistence type="inferred from homology"/>
<reference evidence="8" key="1">
    <citation type="journal article" date="2019" name="Int. J. Syst. Evol. Microbiol.">
        <title>The Global Catalogue of Microorganisms (GCM) 10K type strain sequencing project: providing services to taxonomists for standard genome sequencing and annotation.</title>
        <authorList>
            <consortium name="The Broad Institute Genomics Platform"/>
            <consortium name="The Broad Institute Genome Sequencing Center for Infectious Disease"/>
            <person name="Wu L."/>
            <person name="Ma J."/>
        </authorList>
    </citation>
    <scope>NUCLEOTIDE SEQUENCE [LARGE SCALE GENOMIC DNA]</scope>
    <source>
        <strain evidence="8">CGMCC 1.10130</strain>
    </source>
</reference>
<accession>A0A8J2UA45</accession>
<evidence type="ECO:0000256" key="4">
    <source>
        <dbReference type="ARBA" id="ARBA00023136"/>
    </source>
</evidence>
<evidence type="ECO:0000256" key="2">
    <source>
        <dbReference type="ARBA" id="ARBA00005722"/>
    </source>
</evidence>
<keyword evidence="5" id="KW-0998">Cell outer membrane</keyword>
<name>A0A8J2UA45_9GAMM</name>
<comment type="similarity">
    <text evidence="2">Belongs to the MipA/OmpV family.</text>
</comment>
<comment type="caution">
    <text evidence="7">The sequence shown here is derived from an EMBL/GenBank/DDBJ whole genome shotgun (WGS) entry which is preliminary data.</text>
</comment>
<feature type="chain" id="PRO_5035329103" evidence="6">
    <location>
        <begin position="22"/>
        <end position="269"/>
    </location>
</feature>